<feature type="domain" description="ACT" evidence="1">
    <location>
        <begin position="93"/>
        <end position="174"/>
    </location>
</feature>
<name>A0A517U5L7_9BACT</name>
<dbReference type="CDD" id="cd04869">
    <property type="entry name" value="ACT_GcvR_2"/>
    <property type="match status" value="1"/>
</dbReference>
<dbReference type="SUPFAM" id="SSF55021">
    <property type="entry name" value="ACT-like"/>
    <property type="match status" value="2"/>
</dbReference>
<dbReference type="Gene3D" id="3.30.70.260">
    <property type="match status" value="2"/>
</dbReference>
<dbReference type="Pfam" id="PF13740">
    <property type="entry name" value="ACT_6"/>
    <property type="match status" value="1"/>
</dbReference>
<reference evidence="2 3" key="1">
    <citation type="submission" date="2019-02" db="EMBL/GenBank/DDBJ databases">
        <title>Deep-cultivation of Planctomycetes and their phenomic and genomic characterization uncovers novel biology.</title>
        <authorList>
            <person name="Wiegand S."/>
            <person name="Jogler M."/>
            <person name="Boedeker C."/>
            <person name="Pinto D."/>
            <person name="Vollmers J."/>
            <person name="Rivas-Marin E."/>
            <person name="Kohn T."/>
            <person name="Peeters S.H."/>
            <person name="Heuer A."/>
            <person name="Rast P."/>
            <person name="Oberbeckmann S."/>
            <person name="Bunk B."/>
            <person name="Jeske O."/>
            <person name="Meyerdierks A."/>
            <person name="Storesund J.E."/>
            <person name="Kallscheuer N."/>
            <person name="Luecker S."/>
            <person name="Lage O.M."/>
            <person name="Pohl T."/>
            <person name="Merkel B.J."/>
            <person name="Hornburger P."/>
            <person name="Mueller R.-W."/>
            <person name="Bruemmer F."/>
            <person name="Labrenz M."/>
            <person name="Spormann A.M."/>
            <person name="Op den Camp H."/>
            <person name="Overmann J."/>
            <person name="Amann R."/>
            <person name="Jetten M.S.M."/>
            <person name="Mascher T."/>
            <person name="Medema M.H."/>
            <person name="Devos D.P."/>
            <person name="Kaster A.-K."/>
            <person name="Ovreas L."/>
            <person name="Rohde M."/>
            <person name="Galperin M.Y."/>
            <person name="Jogler C."/>
        </authorList>
    </citation>
    <scope>NUCLEOTIDE SEQUENCE [LARGE SCALE GENOMIC DNA]</scope>
    <source>
        <strain evidence="2 3">I41</strain>
    </source>
</reference>
<dbReference type="PROSITE" id="PS51671">
    <property type="entry name" value="ACT"/>
    <property type="match status" value="1"/>
</dbReference>
<organism evidence="2 3">
    <name type="scientific">Lacipirellula limnantheis</name>
    <dbReference type="NCBI Taxonomy" id="2528024"/>
    <lineage>
        <taxon>Bacteria</taxon>
        <taxon>Pseudomonadati</taxon>
        <taxon>Planctomycetota</taxon>
        <taxon>Planctomycetia</taxon>
        <taxon>Pirellulales</taxon>
        <taxon>Lacipirellulaceae</taxon>
        <taxon>Lacipirellula</taxon>
    </lineage>
</organism>
<dbReference type="InterPro" id="IPR045865">
    <property type="entry name" value="ACT-like_dom_sf"/>
</dbReference>
<dbReference type="OrthoDB" id="12860at2"/>
<dbReference type="AlphaFoldDB" id="A0A517U5L7"/>
<proteinExistence type="predicted"/>
<sequence length="174" mass="18401">MPQTSLVLTILGADRPGLVESIARLVAEHQGNWLESRMAHLAGQFAGILRVEVDAAQAEPLTAALRRLNDAGLETIVHPDPAAAIASDRPLVKLDLLGQDRPGIVRQISSVLAALGVNVEELNTECRAAAETGQPLFHAVAQLRLPSDVSVDALRTALENVAADLMVDVKLAAD</sequence>
<dbReference type="PANTHER" id="PTHR34875">
    <property type="entry name" value="UPF0237 PROTEIN MJ1558"/>
    <property type="match status" value="1"/>
</dbReference>
<keyword evidence="3" id="KW-1185">Reference proteome</keyword>
<gene>
    <name evidence="2" type="ORF">I41_51640</name>
</gene>
<dbReference type="KEGG" id="llh:I41_51640"/>
<dbReference type="PANTHER" id="PTHR34875:SF6">
    <property type="entry name" value="UPF0237 PROTEIN MJ1558"/>
    <property type="match status" value="1"/>
</dbReference>
<evidence type="ECO:0000313" key="2">
    <source>
        <dbReference type="EMBL" id="QDT75919.1"/>
    </source>
</evidence>
<dbReference type="GO" id="GO:0006355">
    <property type="term" value="P:regulation of DNA-templated transcription"/>
    <property type="evidence" value="ECO:0007669"/>
    <property type="project" value="InterPro"/>
</dbReference>
<dbReference type="PIRSF" id="PIRSF028103">
    <property type="entry name" value="GcvR"/>
    <property type="match status" value="1"/>
</dbReference>
<dbReference type="InterPro" id="IPR050990">
    <property type="entry name" value="UPF0237/GcvR_regulator"/>
</dbReference>
<accession>A0A517U5L7</accession>
<dbReference type="RefSeq" id="WP_145435684.1">
    <property type="nucleotide sequence ID" value="NZ_CP036339.1"/>
</dbReference>
<dbReference type="Proteomes" id="UP000317909">
    <property type="component" value="Chromosome"/>
</dbReference>
<dbReference type="InterPro" id="IPR002912">
    <property type="entry name" value="ACT_dom"/>
</dbReference>
<protein>
    <recommendedName>
        <fullName evidence="1">ACT domain-containing protein</fullName>
    </recommendedName>
</protein>
<evidence type="ECO:0000259" key="1">
    <source>
        <dbReference type="PROSITE" id="PS51671"/>
    </source>
</evidence>
<dbReference type="InterPro" id="IPR016867">
    <property type="entry name" value="GcvR"/>
</dbReference>
<dbReference type="EMBL" id="CP036339">
    <property type="protein sequence ID" value="QDT75919.1"/>
    <property type="molecule type" value="Genomic_DNA"/>
</dbReference>
<evidence type="ECO:0000313" key="3">
    <source>
        <dbReference type="Proteomes" id="UP000317909"/>
    </source>
</evidence>